<dbReference type="Proteomes" id="UP000438983">
    <property type="component" value="Chromosome"/>
</dbReference>
<dbReference type="CDD" id="cd01949">
    <property type="entry name" value="GGDEF"/>
    <property type="match status" value="1"/>
</dbReference>
<dbReference type="Gene3D" id="3.30.450.40">
    <property type="match status" value="1"/>
</dbReference>
<organism evidence="4 5">
    <name type="scientific">Stutzerimonas stutzeri</name>
    <name type="common">Pseudomonas stutzeri</name>
    <dbReference type="NCBI Taxonomy" id="316"/>
    <lineage>
        <taxon>Bacteria</taxon>
        <taxon>Pseudomonadati</taxon>
        <taxon>Pseudomonadota</taxon>
        <taxon>Gammaproteobacteria</taxon>
        <taxon>Pseudomonadales</taxon>
        <taxon>Pseudomonadaceae</taxon>
        <taxon>Stutzerimonas</taxon>
    </lineage>
</organism>
<dbReference type="Pfam" id="PF00990">
    <property type="entry name" value="GGDEF"/>
    <property type="match status" value="1"/>
</dbReference>
<dbReference type="GO" id="GO:0005886">
    <property type="term" value="C:plasma membrane"/>
    <property type="evidence" value="ECO:0007669"/>
    <property type="project" value="UniProtKB-SubCell"/>
</dbReference>
<dbReference type="InterPro" id="IPR029016">
    <property type="entry name" value="GAF-like_dom_sf"/>
</dbReference>
<feature type="domain" description="GGDEF" evidence="3">
    <location>
        <begin position="210"/>
        <end position="340"/>
    </location>
</feature>
<sequence>MLIAPPHPDEALRQYTLDCLNLLDTAADVHLDTLVRVAQTAFGVETVLLSLIDRDRQWFKARQGLDISETPRDISFCSHTILQSGSLIVPDALDDPRFSDNPLVTGAPRVRLYAGRPIVINGFPIGTLCLFHPQPRQLNTAEQAMLKDLATLAEGYVFQRVQNTHIRELYKILDAERMRAMTDPLTHAWNRMGLEHLAPVLLNQALSDGKMVGVLCCDLDHFKSVNDRYGHATGDQVLVHTARRLKGVLRADDMLIRLGGEEFAVLVQVNQPEELHMLAERVRLMLLEKPIVCGANAITITASVGAAIKRDDETIEHTFTRADQAMYRGKANGRNRVELA</sequence>
<dbReference type="Gene3D" id="3.30.70.270">
    <property type="match status" value="1"/>
</dbReference>
<comment type="cofactor">
    <cofactor evidence="1">
        <name>Mg(2+)</name>
        <dbReference type="ChEBI" id="CHEBI:18420"/>
    </cofactor>
</comment>
<dbReference type="InterPro" id="IPR000160">
    <property type="entry name" value="GGDEF_dom"/>
</dbReference>
<evidence type="ECO:0000313" key="4">
    <source>
        <dbReference type="EMBL" id="QGZ31262.1"/>
    </source>
</evidence>
<dbReference type="OrthoDB" id="9812358at2"/>
<dbReference type="PANTHER" id="PTHR43102:SF2">
    <property type="entry name" value="GAF DOMAIN-CONTAINING PROTEIN"/>
    <property type="match status" value="1"/>
</dbReference>
<evidence type="ECO:0000259" key="3">
    <source>
        <dbReference type="PROSITE" id="PS50887"/>
    </source>
</evidence>
<dbReference type="SUPFAM" id="SSF55781">
    <property type="entry name" value="GAF domain-like"/>
    <property type="match status" value="1"/>
</dbReference>
<dbReference type="RefSeq" id="WP_158188725.1">
    <property type="nucleotide sequence ID" value="NZ_CP046902.1"/>
</dbReference>
<dbReference type="PANTHER" id="PTHR43102">
    <property type="entry name" value="SLR1143 PROTEIN"/>
    <property type="match status" value="1"/>
</dbReference>
<reference evidence="4 5" key="1">
    <citation type="submission" date="2019-12" db="EMBL/GenBank/DDBJ databases">
        <title>Complete genome sequence of Pseudomonas stutzeri.</title>
        <authorList>
            <person name="Lim S.R."/>
            <person name="Kim J.H."/>
        </authorList>
    </citation>
    <scope>NUCLEOTIDE SEQUENCE [LARGE SCALE GENOMIC DNA]</scope>
    <source>
        <strain evidence="4 5">PM101005</strain>
    </source>
</reference>
<accession>A0A6I6LXC6</accession>
<dbReference type="Pfam" id="PF01590">
    <property type="entry name" value="GAF"/>
    <property type="match status" value="1"/>
</dbReference>
<name>A0A6I6LXC6_STUST</name>
<proteinExistence type="predicted"/>
<dbReference type="PROSITE" id="PS50887">
    <property type="entry name" value="GGDEF"/>
    <property type="match status" value="1"/>
</dbReference>
<dbReference type="InterPro" id="IPR029787">
    <property type="entry name" value="Nucleotide_cyclase"/>
</dbReference>
<dbReference type="AlphaFoldDB" id="A0A6I6LXC6"/>
<dbReference type="SMART" id="SM00267">
    <property type="entry name" value="GGDEF"/>
    <property type="match status" value="1"/>
</dbReference>
<dbReference type="NCBIfam" id="TIGR00254">
    <property type="entry name" value="GGDEF"/>
    <property type="match status" value="1"/>
</dbReference>
<dbReference type="EMBL" id="CP046902">
    <property type="protein sequence ID" value="QGZ31262.1"/>
    <property type="molecule type" value="Genomic_DNA"/>
</dbReference>
<gene>
    <name evidence="4" type="ORF">GQA94_14745</name>
</gene>
<dbReference type="GO" id="GO:0003824">
    <property type="term" value="F:catalytic activity"/>
    <property type="evidence" value="ECO:0007669"/>
    <property type="project" value="UniProtKB-ARBA"/>
</dbReference>
<dbReference type="SUPFAM" id="SSF55073">
    <property type="entry name" value="Nucleotide cyclase"/>
    <property type="match status" value="1"/>
</dbReference>
<dbReference type="InterPro" id="IPR003018">
    <property type="entry name" value="GAF"/>
</dbReference>
<protein>
    <submittedName>
        <fullName evidence="4">Diguanylate cyclase</fullName>
    </submittedName>
</protein>
<dbReference type="InterPro" id="IPR043128">
    <property type="entry name" value="Rev_trsase/Diguanyl_cyclase"/>
</dbReference>
<dbReference type="FunFam" id="3.30.70.270:FF:000001">
    <property type="entry name" value="Diguanylate cyclase domain protein"/>
    <property type="match status" value="1"/>
</dbReference>
<comment type="subcellular location">
    <subcellularLocation>
        <location evidence="2">Cell inner membrane</location>
    </subcellularLocation>
</comment>
<evidence type="ECO:0000313" key="5">
    <source>
        <dbReference type="Proteomes" id="UP000438983"/>
    </source>
</evidence>
<dbReference type="SMART" id="SM00065">
    <property type="entry name" value="GAF"/>
    <property type="match status" value="1"/>
</dbReference>
<evidence type="ECO:0000256" key="2">
    <source>
        <dbReference type="ARBA" id="ARBA00004533"/>
    </source>
</evidence>
<evidence type="ECO:0000256" key="1">
    <source>
        <dbReference type="ARBA" id="ARBA00001946"/>
    </source>
</evidence>